<dbReference type="GO" id="GO:0016787">
    <property type="term" value="F:hydrolase activity"/>
    <property type="evidence" value="ECO:0007669"/>
    <property type="project" value="UniProtKB-KW"/>
</dbReference>
<reference evidence="2" key="1">
    <citation type="submission" date="2022-08" db="EMBL/GenBank/DDBJ databases">
        <title>The genomic sequence of strain Paenibacillus sp. SCIV0701.</title>
        <authorList>
            <person name="Zhao H."/>
        </authorList>
    </citation>
    <scope>NUCLEOTIDE SEQUENCE</scope>
    <source>
        <strain evidence="2">SCIV0701</strain>
    </source>
</reference>
<dbReference type="EMBL" id="JANIPJ010000007">
    <property type="protein sequence ID" value="MCR2804604.1"/>
    <property type="molecule type" value="Genomic_DNA"/>
</dbReference>
<keyword evidence="3" id="KW-1185">Reference proteome</keyword>
<dbReference type="Proteomes" id="UP001141950">
    <property type="component" value="Unassembled WGS sequence"/>
</dbReference>
<dbReference type="PANTHER" id="PTHR35531:SF1">
    <property type="entry name" value="INNER MEMBRANE PROTEIN YBCI-RELATED"/>
    <property type="match status" value="1"/>
</dbReference>
<evidence type="ECO:0000313" key="2">
    <source>
        <dbReference type="EMBL" id="MCR2804604.1"/>
    </source>
</evidence>
<dbReference type="InterPro" id="IPR007404">
    <property type="entry name" value="YdjM-like"/>
</dbReference>
<feature type="transmembrane region" description="Helical" evidence="1">
    <location>
        <begin position="88"/>
        <end position="109"/>
    </location>
</feature>
<proteinExistence type="predicted"/>
<feature type="transmembrane region" description="Helical" evidence="1">
    <location>
        <begin position="64"/>
        <end position="82"/>
    </location>
</feature>
<comment type="caution">
    <text evidence="2">The sequence shown here is derived from an EMBL/GenBank/DDBJ whole genome shotgun (WGS) entry which is preliminary data.</text>
</comment>
<accession>A0A9X2S8P9</accession>
<keyword evidence="1" id="KW-0472">Membrane</keyword>
<organism evidence="2 3">
    <name type="scientific">Paenibacillus soyae</name>
    <dbReference type="NCBI Taxonomy" id="2969249"/>
    <lineage>
        <taxon>Bacteria</taxon>
        <taxon>Bacillati</taxon>
        <taxon>Bacillota</taxon>
        <taxon>Bacilli</taxon>
        <taxon>Bacillales</taxon>
        <taxon>Paenibacillaceae</taxon>
        <taxon>Paenibacillus</taxon>
    </lineage>
</organism>
<sequence>MRGKTHLAIGVAVGAGAAVYFSPDLSNGFTYIGVAAFSALAADLDGTSMLSGKLTKASRQIRKLALWGGCLCAAAVLYLFLAGHSVRLELACAGIAAMLIGLTMSSGAIRNALVSLIGVGAAGLGAMRGEGWLIGLGLFIAWAPWLAHRGMTHTVWILPLWWWLGTGLEQDLRVEGVAITAALGYLSHLAADTLTPSGVKWLYPLTKKSFKIRL</sequence>
<name>A0A9X2S8P9_9BACL</name>
<dbReference type="Pfam" id="PF04307">
    <property type="entry name" value="YdjM"/>
    <property type="match status" value="1"/>
</dbReference>
<feature type="transmembrane region" description="Helical" evidence="1">
    <location>
        <begin position="7"/>
        <end position="23"/>
    </location>
</feature>
<dbReference type="RefSeq" id="WP_257445735.1">
    <property type="nucleotide sequence ID" value="NZ_JANIPJ010000007.1"/>
</dbReference>
<feature type="transmembrane region" description="Helical" evidence="1">
    <location>
        <begin position="116"/>
        <end position="140"/>
    </location>
</feature>
<evidence type="ECO:0000256" key="1">
    <source>
        <dbReference type="SAM" id="Phobius"/>
    </source>
</evidence>
<gene>
    <name evidence="2" type="ORF">NQZ67_12020</name>
</gene>
<keyword evidence="1" id="KW-0812">Transmembrane</keyword>
<dbReference type="PANTHER" id="PTHR35531">
    <property type="entry name" value="INNER MEMBRANE PROTEIN YBCI-RELATED"/>
    <property type="match status" value="1"/>
</dbReference>
<keyword evidence="2" id="KW-0378">Hydrolase</keyword>
<evidence type="ECO:0000313" key="3">
    <source>
        <dbReference type="Proteomes" id="UP001141950"/>
    </source>
</evidence>
<dbReference type="AlphaFoldDB" id="A0A9X2S8P9"/>
<keyword evidence="1" id="KW-1133">Transmembrane helix</keyword>
<protein>
    <submittedName>
        <fullName evidence="2">Metal-dependent hydrolase</fullName>
    </submittedName>
</protein>